<dbReference type="InterPro" id="IPR013517">
    <property type="entry name" value="FG-GAP"/>
</dbReference>
<accession>A0ABW5LYF5</accession>
<comment type="caution">
    <text evidence="2">The sequence shown here is derived from an EMBL/GenBank/DDBJ whole genome shotgun (WGS) entry which is preliminary data.</text>
</comment>
<dbReference type="Pfam" id="PF13517">
    <property type="entry name" value="FG-GAP_3"/>
    <property type="match status" value="1"/>
</dbReference>
<dbReference type="Gene3D" id="2.130.10.130">
    <property type="entry name" value="Integrin alpha, N-terminal"/>
    <property type="match status" value="1"/>
</dbReference>
<dbReference type="RefSeq" id="WP_381517416.1">
    <property type="nucleotide sequence ID" value="NZ_JBHULN010000001.1"/>
</dbReference>
<dbReference type="SUPFAM" id="SSF69318">
    <property type="entry name" value="Integrin alpha N-terminal domain"/>
    <property type="match status" value="1"/>
</dbReference>
<proteinExistence type="predicted"/>
<organism evidence="2 3">
    <name type="scientific">Spirosoma soli</name>
    <dbReference type="NCBI Taxonomy" id="1770529"/>
    <lineage>
        <taxon>Bacteria</taxon>
        <taxon>Pseudomonadati</taxon>
        <taxon>Bacteroidota</taxon>
        <taxon>Cytophagia</taxon>
        <taxon>Cytophagales</taxon>
        <taxon>Cytophagaceae</taxon>
        <taxon>Spirosoma</taxon>
    </lineage>
</organism>
<evidence type="ECO:0000313" key="2">
    <source>
        <dbReference type="EMBL" id="MFD2569039.1"/>
    </source>
</evidence>
<dbReference type="Proteomes" id="UP001597469">
    <property type="component" value="Unassembled WGS sequence"/>
</dbReference>
<name>A0ABW5LYF5_9BACT</name>
<dbReference type="PANTHER" id="PTHR46580:SF4">
    <property type="entry name" value="ATP_GTP-BINDING PROTEIN"/>
    <property type="match status" value="1"/>
</dbReference>
<evidence type="ECO:0000256" key="1">
    <source>
        <dbReference type="ARBA" id="ARBA00022729"/>
    </source>
</evidence>
<dbReference type="PANTHER" id="PTHR46580">
    <property type="entry name" value="SENSOR KINASE-RELATED"/>
    <property type="match status" value="1"/>
</dbReference>
<reference evidence="3" key="1">
    <citation type="journal article" date="2019" name="Int. J. Syst. Evol. Microbiol.">
        <title>The Global Catalogue of Microorganisms (GCM) 10K type strain sequencing project: providing services to taxonomists for standard genome sequencing and annotation.</title>
        <authorList>
            <consortium name="The Broad Institute Genomics Platform"/>
            <consortium name="The Broad Institute Genome Sequencing Center for Infectious Disease"/>
            <person name="Wu L."/>
            <person name="Ma J."/>
        </authorList>
    </citation>
    <scope>NUCLEOTIDE SEQUENCE [LARGE SCALE GENOMIC DNA]</scope>
    <source>
        <strain evidence="3">KCTC 42805</strain>
    </source>
</reference>
<sequence>MIVPQRVLTALIFASFLAVFLSSFRRVDPNEGARLAEQYCGSCHVAPNPKSLTKYTWQVNVLPVMASYLGIRYMEYDPYRNLSEDEVALLTTQNIYPTTPVVTDDVWQKIVDYYVENAPTTSRIDSARLQRNHKLSLFNTKYVSLGKTSGAKVTAIAYDTTRHELWVAEPEKLYRWNWTKGLTHNYDLSGTVVDIEVNDGRSLLTEIGTLLPSELAKGSIYALVGDSLNALQTGNHRPVCSLTADLNDDGVEEILTANYGHRSGSLSLYVKQPNQRAYQEQTLLNIPGAVKCYVRDMNKDGRKDIIALFAQNEEAIYIFYQIGDLTFRPEKVLQFEPEYGTSDFVILDYNKDGIDDLAVVHGDNADYSYSLKSFHGLRLLLGGKNQVYTEAFFYPLYGATRVQADDFDQDGDIDFAISAFFPELTRLASESFVYLENTNPPKFRFTPFTLDTPVPVKSLTLEKADVDQDGDLDLLLGQFSFSPVAVPPALQQQWNTVDYKLVVLINRRRP</sequence>
<evidence type="ECO:0000313" key="3">
    <source>
        <dbReference type="Proteomes" id="UP001597469"/>
    </source>
</evidence>
<dbReference type="InterPro" id="IPR036909">
    <property type="entry name" value="Cyt_c-like_dom_sf"/>
</dbReference>
<dbReference type="SUPFAM" id="SSF46626">
    <property type="entry name" value="Cytochrome c"/>
    <property type="match status" value="1"/>
</dbReference>
<dbReference type="EMBL" id="JBHULN010000001">
    <property type="protein sequence ID" value="MFD2569039.1"/>
    <property type="molecule type" value="Genomic_DNA"/>
</dbReference>
<keyword evidence="3" id="KW-1185">Reference proteome</keyword>
<dbReference type="InterPro" id="IPR028994">
    <property type="entry name" value="Integrin_alpha_N"/>
</dbReference>
<keyword evidence="1" id="KW-0732">Signal</keyword>
<protein>
    <submittedName>
        <fullName evidence="2">FG-GAP repeat domain-containing protein</fullName>
    </submittedName>
</protein>
<gene>
    <name evidence="2" type="ORF">ACFSUS_00235</name>
</gene>